<evidence type="ECO:0000313" key="6">
    <source>
        <dbReference type="EMBL" id="CAG8719499.1"/>
    </source>
</evidence>
<gene>
    <name evidence="6" type="ORF">AMORRO_LOCUS13242</name>
</gene>
<dbReference type="InterPro" id="IPR021131">
    <property type="entry name" value="Ribosomal_uL15/eL18"/>
</dbReference>
<evidence type="ECO:0000256" key="1">
    <source>
        <dbReference type="ARBA" id="ARBA00007320"/>
    </source>
</evidence>
<evidence type="ECO:0000256" key="4">
    <source>
        <dbReference type="SAM" id="MobiDB-lite"/>
    </source>
</evidence>
<comment type="similarity">
    <text evidence="1">Belongs to the universal ribosomal protein uL15 family.</text>
</comment>
<dbReference type="HAMAP" id="MF_01341">
    <property type="entry name" value="Ribosomal_uL15"/>
    <property type="match status" value="1"/>
</dbReference>
<organism evidence="6 7">
    <name type="scientific">Acaulospora morrowiae</name>
    <dbReference type="NCBI Taxonomy" id="94023"/>
    <lineage>
        <taxon>Eukaryota</taxon>
        <taxon>Fungi</taxon>
        <taxon>Fungi incertae sedis</taxon>
        <taxon>Mucoromycota</taxon>
        <taxon>Glomeromycotina</taxon>
        <taxon>Glomeromycetes</taxon>
        <taxon>Diversisporales</taxon>
        <taxon>Acaulosporaceae</taxon>
        <taxon>Acaulospora</taxon>
    </lineage>
</organism>
<protein>
    <submittedName>
        <fullName evidence="6">1436_t:CDS:1</fullName>
    </submittedName>
</protein>
<feature type="region of interest" description="Disordered" evidence="4">
    <location>
        <begin position="61"/>
        <end position="87"/>
    </location>
</feature>
<dbReference type="InterPro" id="IPR005749">
    <property type="entry name" value="Ribosomal_uL15_bac-type"/>
</dbReference>
<keyword evidence="3" id="KW-0687">Ribonucleoprotein</keyword>
<dbReference type="SUPFAM" id="SSF52080">
    <property type="entry name" value="Ribosomal proteins L15p and L18e"/>
    <property type="match status" value="1"/>
</dbReference>
<evidence type="ECO:0000256" key="2">
    <source>
        <dbReference type="ARBA" id="ARBA00022980"/>
    </source>
</evidence>
<evidence type="ECO:0000313" key="7">
    <source>
        <dbReference type="Proteomes" id="UP000789342"/>
    </source>
</evidence>
<dbReference type="InterPro" id="IPR030878">
    <property type="entry name" value="Ribosomal_uL15"/>
</dbReference>
<name>A0A9N9NC56_9GLOM</name>
<dbReference type="PANTHER" id="PTHR12934">
    <property type="entry name" value="50S RIBOSOMAL PROTEIN L15"/>
    <property type="match status" value="1"/>
</dbReference>
<dbReference type="EMBL" id="CAJVPV010021992">
    <property type="protein sequence ID" value="CAG8719499.1"/>
    <property type="molecule type" value="Genomic_DNA"/>
</dbReference>
<reference evidence="6" key="1">
    <citation type="submission" date="2021-06" db="EMBL/GenBank/DDBJ databases">
        <authorList>
            <person name="Kallberg Y."/>
            <person name="Tangrot J."/>
            <person name="Rosling A."/>
        </authorList>
    </citation>
    <scope>NUCLEOTIDE SEQUENCE</scope>
    <source>
        <strain evidence="6">CL551</strain>
    </source>
</reference>
<dbReference type="NCBIfam" id="TIGR01071">
    <property type="entry name" value="rplO_bact"/>
    <property type="match status" value="1"/>
</dbReference>
<dbReference type="GO" id="GO:0006412">
    <property type="term" value="P:translation"/>
    <property type="evidence" value="ECO:0007669"/>
    <property type="project" value="InterPro"/>
</dbReference>
<sequence>MSSLCSATPVKISQLLTTSFARRRIINPLSISLCLRRTYVYILQRPKNLISLGTLKNNAKATKEHKRIGRGPASGWGKTCSRGQKGQKARSKVRRGFMGGQTPITRAFPKRGFYNLNSKVWIPLNLDRLQHWINTGRIDPTKPITMRELLDSRCVHGVKDSVKLLSEGAQYFTTPVTIEVARASRSAIKAIKKVSGDVTCRYFNRLSLKATLMPKKFWKISKFADPVKTKNK</sequence>
<dbReference type="OrthoDB" id="361383at2759"/>
<proteinExistence type="inferred from homology"/>
<keyword evidence="7" id="KW-1185">Reference proteome</keyword>
<evidence type="ECO:0000256" key="3">
    <source>
        <dbReference type="ARBA" id="ARBA00023274"/>
    </source>
</evidence>
<dbReference type="Gene3D" id="3.100.10.10">
    <property type="match status" value="1"/>
</dbReference>
<keyword evidence="2" id="KW-0689">Ribosomal protein</keyword>
<feature type="domain" description="Large ribosomal subunit protein uL15/eL18" evidence="5">
    <location>
        <begin position="123"/>
        <end position="199"/>
    </location>
</feature>
<evidence type="ECO:0000259" key="5">
    <source>
        <dbReference type="Pfam" id="PF00828"/>
    </source>
</evidence>
<dbReference type="GO" id="GO:0003735">
    <property type="term" value="F:structural constituent of ribosome"/>
    <property type="evidence" value="ECO:0007669"/>
    <property type="project" value="InterPro"/>
</dbReference>
<comment type="caution">
    <text evidence="6">The sequence shown here is derived from an EMBL/GenBank/DDBJ whole genome shotgun (WGS) entry which is preliminary data.</text>
</comment>
<dbReference type="Pfam" id="PF00828">
    <property type="entry name" value="Ribosomal_L27A"/>
    <property type="match status" value="1"/>
</dbReference>
<feature type="non-terminal residue" evidence="6">
    <location>
        <position position="1"/>
    </location>
</feature>
<dbReference type="PANTHER" id="PTHR12934:SF11">
    <property type="entry name" value="LARGE RIBOSOMAL SUBUNIT PROTEIN UL15M"/>
    <property type="match status" value="1"/>
</dbReference>
<dbReference type="InterPro" id="IPR036227">
    <property type="entry name" value="Ribosomal_uL15/eL18_sf"/>
</dbReference>
<dbReference type="AlphaFoldDB" id="A0A9N9NC56"/>
<accession>A0A9N9NC56</accession>
<dbReference type="GO" id="GO:0005762">
    <property type="term" value="C:mitochondrial large ribosomal subunit"/>
    <property type="evidence" value="ECO:0007669"/>
    <property type="project" value="TreeGrafter"/>
</dbReference>
<dbReference type="Proteomes" id="UP000789342">
    <property type="component" value="Unassembled WGS sequence"/>
</dbReference>